<gene>
    <name evidence="1" type="ORF">QBC32DRAFT_200357</name>
</gene>
<evidence type="ECO:0000313" key="1">
    <source>
        <dbReference type="EMBL" id="KAK3947094.1"/>
    </source>
</evidence>
<sequence>VEFAIRYYIVENFDIPWPNVLPIMQYNMNNSLSTLVGITPNELVLGFKPNTALDLLKPAD</sequence>
<feature type="non-terminal residue" evidence="1">
    <location>
        <position position="60"/>
    </location>
</feature>
<accession>A0AAN6NJR3</accession>
<protein>
    <submittedName>
        <fullName evidence="1">Uncharacterized protein</fullName>
    </submittedName>
</protein>
<organism evidence="1 2">
    <name type="scientific">Pseudoneurospora amorphoporcata</name>
    <dbReference type="NCBI Taxonomy" id="241081"/>
    <lineage>
        <taxon>Eukaryota</taxon>
        <taxon>Fungi</taxon>
        <taxon>Dikarya</taxon>
        <taxon>Ascomycota</taxon>
        <taxon>Pezizomycotina</taxon>
        <taxon>Sordariomycetes</taxon>
        <taxon>Sordariomycetidae</taxon>
        <taxon>Sordariales</taxon>
        <taxon>Sordariaceae</taxon>
        <taxon>Pseudoneurospora</taxon>
    </lineage>
</organism>
<proteinExistence type="predicted"/>
<dbReference type="AlphaFoldDB" id="A0AAN6NJR3"/>
<reference evidence="1" key="1">
    <citation type="journal article" date="2023" name="Mol. Phylogenet. Evol.">
        <title>Genome-scale phylogeny and comparative genomics of the fungal order Sordariales.</title>
        <authorList>
            <person name="Hensen N."/>
            <person name="Bonometti L."/>
            <person name="Westerberg I."/>
            <person name="Brannstrom I.O."/>
            <person name="Guillou S."/>
            <person name="Cros-Aarteil S."/>
            <person name="Calhoun S."/>
            <person name="Haridas S."/>
            <person name="Kuo A."/>
            <person name="Mondo S."/>
            <person name="Pangilinan J."/>
            <person name="Riley R."/>
            <person name="LaButti K."/>
            <person name="Andreopoulos B."/>
            <person name="Lipzen A."/>
            <person name="Chen C."/>
            <person name="Yan M."/>
            <person name="Daum C."/>
            <person name="Ng V."/>
            <person name="Clum A."/>
            <person name="Steindorff A."/>
            <person name="Ohm R.A."/>
            <person name="Martin F."/>
            <person name="Silar P."/>
            <person name="Natvig D.O."/>
            <person name="Lalanne C."/>
            <person name="Gautier V."/>
            <person name="Ament-Velasquez S.L."/>
            <person name="Kruys A."/>
            <person name="Hutchinson M.I."/>
            <person name="Powell A.J."/>
            <person name="Barry K."/>
            <person name="Miller A.N."/>
            <person name="Grigoriev I.V."/>
            <person name="Debuchy R."/>
            <person name="Gladieux P."/>
            <person name="Hiltunen Thoren M."/>
            <person name="Johannesson H."/>
        </authorList>
    </citation>
    <scope>NUCLEOTIDE SEQUENCE</scope>
    <source>
        <strain evidence="1">CBS 626.80</strain>
    </source>
</reference>
<dbReference type="EMBL" id="MU859418">
    <property type="protein sequence ID" value="KAK3947094.1"/>
    <property type="molecule type" value="Genomic_DNA"/>
</dbReference>
<comment type="caution">
    <text evidence="1">The sequence shown here is derived from an EMBL/GenBank/DDBJ whole genome shotgun (WGS) entry which is preliminary data.</text>
</comment>
<evidence type="ECO:0000313" key="2">
    <source>
        <dbReference type="Proteomes" id="UP001303222"/>
    </source>
</evidence>
<dbReference type="Proteomes" id="UP001303222">
    <property type="component" value="Unassembled WGS sequence"/>
</dbReference>
<keyword evidence="2" id="KW-1185">Reference proteome</keyword>
<name>A0AAN6NJR3_9PEZI</name>
<feature type="non-terminal residue" evidence="1">
    <location>
        <position position="1"/>
    </location>
</feature>
<reference evidence="1" key="2">
    <citation type="submission" date="2023-06" db="EMBL/GenBank/DDBJ databases">
        <authorList>
            <consortium name="Lawrence Berkeley National Laboratory"/>
            <person name="Mondo S.J."/>
            <person name="Hensen N."/>
            <person name="Bonometti L."/>
            <person name="Westerberg I."/>
            <person name="Brannstrom I.O."/>
            <person name="Guillou S."/>
            <person name="Cros-Aarteil S."/>
            <person name="Calhoun S."/>
            <person name="Haridas S."/>
            <person name="Kuo A."/>
            <person name="Pangilinan J."/>
            <person name="Riley R."/>
            <person name="Labutti K."/>
            <person name="Andreopoulos B."/>
            <person name="Lipzen A."/>
            <person name="Chen C."/>
            <person name="Yanf M."/>
            <person name="Daum C."/>
            <person name="Ng V."/>
            <person name="Clum A."/>
            <person name="Steindorff A."/>
            <person name="Ohm R."/>
            <person name="Martin F."/>
            <person name="Silar P."/>
            <person name="Natvig D."/>
            <person name="Lalanne C."/>
            <person name="Gautier V."/>
            <person name="Ament-Velasquez S.L."/>
            <person name="Kruys A."/>
            <person name="Hutchinson M.I."/>
            <person name="Powell A.J."/>
            <person name="Barry K."/>
            <person name="Miller A.N."/>
            <person name="Grigoriev I.V."/>
            <person name="Debuchy R."/>
            <person name="Gladieux P."/>
            <person name="Thoren M.H."/>
            <person name="Johannesson H."/>
        </authorList>
    </citation>
    <scope>NUCLEOTIDE SEQUENCE</scope>
    <source>
        <strain evidence="1">CBS 626.80</strain>
    </source>
</reference>